<dbReference type="InterPro" id="IPR016155">
    <property type="entry name" value="Mopterin_synth/thiamin_S_b"/>
</dbReference>
<dbReference type="NCBIfam" id="TIGR01683">
    <property type="entry name" value="thiS"/>
    <property type="match status" value="1"/>
</dbReference>
<dbReference type="InterPro" id="IPR003749">
    <property type="entry name" value="ThiS/MoaD-like"/>
</dbReference>
<organism evidence="1">
    <name type="scientific">Propionibacterium freudenreichii</name>
    <dbReference type="NCBI Taxonomy" id="1744"/>
    <lineage>
        <taxon>Bacteria</taxon>
        <taxon>Bacillati</taxon>
        <taxon>Actinomycetota</taxon>
        <taxon>Actinomycetes</taxon>
        <taxon>Propionibacteriales</taxon>
        <taxon>Propionibacteriaceae</taxon>
        <taxon>Propionibacterium</taxon>
    </lineage>
</organism>
<gene>
    <name evidence="1" type="ORF">PFR_JS10_586</name>
</gene>
<dbReference type="CDD" id="cd00565">
    <property type="entry name" value="Ubl_ThiS"/>
    <property type="match status" value="1"/>
</dbReference>
<sequence length="77" mass="7893">MKVIINGEATQVDADTVAALVSQRTGRALAPDGTPADGGRLGLAVALNDEVVLRRNWHATPLTEGATIEIVTATQGG</sequence>
<dbReference type="RefSeq" id="WP_055345092.1">
    <property type="nucleotide sequence ID" value="NZ_CDAG01000035.1"/>
</dbReference>
<dbReference type="PANTHER" id="PTHR34472">
    <property type="entry name" value="SULFUR CARRIER PROTEIN THIS"/>
    <property type="match status" value="1"/>
</dbReference>
<accession>A0A2C6YH94</accession>
<reference evidence="1" key="1">
    <citation type="submission" date="2016-05" db="EMBL/GenBank/DDBJ databases">
        <authorList>
            <person name="Lavstsen T."/>
            <person name="Jespersen J.S."/>
        </authorList>
    </citation>
    <scope>NUCLEOTIDE SEQUENCE</scope>
    <source>
        <strain evidence="1">PFRJS10</strain>
    </source>
</reference>
<evidence type="ECO:0000313" key="1">
    <source>
        <dbReference type="EMBL" id="SBN38229.1"/>
    </source>
</evidence>
<dbReference type="PANTHER" id="PTHR34472:SF1">
    <property type="entry name" value="SULFUR CARRIER PROTEIN THIS"/>
    <property type="match status" value="1"/>
</dbReference>
<dbReference type="InterPro" id="IPR010035">
    <property type="entry name" value="Thi_S"/>
</dbReference>
<dbReference type="SUPFAM" id="SSF54285">
    <property type="entry name" value="MoaD/ThiS"/>
    <property type="match status" value="1"/>
</dbReference>
<name>A0A2C6YH94_9ACTN</name>
<dbReference type="Pfam" id="PF02597">
    <property type="entry name" value="ThiS"/>
    <property type="match status" value="1"/>
</dbReference>
<dbReference type="Gene3D" id="3.10.20.30">
    <property type="match status" value="1"/>
</dbReference>
<dbReference type="InterPro" id="IPR012675">
    <property type="entry name" value="Beta-grasp_dom_sf"/>
</dbReference>
<protein>
    <submittedName>
        <fullName evidence="1">Thiamine biosynthesis protein</fullName>
    </submittedName>
</protein>
<dbReference type="EMBL" id="LT576035">
    <property type="protein sequence ID" value="SBN38229.1"/>
    <property type="molecule type" value="Genomic_DNA"/>
</dbReference>
<dbReference type="AlphaFoldDB" id="A0A2C6YH94"/>
<proteinExistence type="predicted"/>